<feature type="chain" id="PRO_5002895002" description="Lipoprotein" evidence="2">
    <location>
        <begin position="24"/>
        <end position="67"/>
    </location>
</feature>
<dbReference type="PROSITE" id="PS51257">
    <property type="entry name" value="PROKAR_LIPOPROTEIN"/>
    <property type="match status" value="1"/>
</dbReference>
<keyword evidence="4" id="KW-1185">Reference proteome</keyword>
<feature type="region of interest" description="Disordered" evidence="1">
    <location>
        <begin position="19"/>
        <end position="67"/>
    </location>
</feature>
<organism evidence="3 4">
    <name type="scientific">Pedosphaera parvula (strain Ellin514)</name>
    <dbReference type="NCBI Taxonomy" id="320771"/>
    <lineage>
        <taxon>Bacteria</taxon>
        <taxon>Pseudomonadati</taxon>
        <taxon>Verrucomicrobiota</taxon>
        <taxon>Pedosphaerae</taxon>
        <taxon>Pedosphaerales</taxon>
        <taxon>Pedosphaeraceae</taxon>
        <taxon>Pedosphaera</taxon>
    </lineage>
</organism>
<sequence length="67" mass="7096" precursor="true">MKTAILMTLLALGVAGCSTSNSGAPPASYDTRSGQGPNYTTYPRSPSDASSGQWQQWRYRGITPSTP</sequence>
<proteinExistence type="predicted"/>
<name>B9XP41_PEDPL</name>
<evidence type="ECO:0000256" key="2">
    <source>
        <dbReference type="SAM" id="SignalP"/>
    </source>
</evidence>
<accession>B9XP41</accession>
<dbReference type="AlphaFoldDB" id="B9XP41"/>
<evidence type="ECO:0000256" key="1">
    <source>
        <dbReference type="SAM" id="MobiDB-lite"/>
    </source>
</evidence>
<dbReference type="EMBL" id="ABOX02000044">
    <property type="protein sequence ID" value="EEF58397.1"/>
    <property type="molecule type" value="Genomic_DNA"/>
</dbReference>
<gene>
    <name evidence="3" type="ORF">Cflav_PD6140</name>
</gene>
<comment type="caution">
    <text evidence="3">The sequence shown here is derived from an EMBL/GenBank/DDBJ whole genome shotgun (WGS) entry which is preliminary data.</text>
</comment>
<keyword evidence="2" id="KW-0732">Signal</keyword>
<evidence type="ECO:0000313" key="4">
    <source>
        <dbReference type="Proteomes" id="UP000003688"/>
    </source>
</evidence>
<feature type="signal peptide" evidence="2">
    <location>
        <begin position="1"/>
        <end position="23"/>
    </location>
</feature>
<feature type="compositionally biased region" description="Polar residues" evidence="1">
    <location>
        <begin position="30"/>
        <end position="56"/>
    </location>
</feature>
<reference evidence="3 4" key="1">
    <citation type="journal article" date="2011" name="J. Bacteriol.">
        <title>Genome sequence of 'Pedosphaera parvula' Ellin514, an aerobic Verrucomicrobial isolate from pasture soil.</title>
        <authorList>
            <person name="Kant R."/>
            <person name="van Passel M.W."/>
            <person name="Sangwan P."/>
            <person name="Palva A."/>
            <person name="Lucas S."/>
            <person name="Copeland A."/>
            <person name="Lapidus A."/>
            <person name="Glavina Del Rio T."/>
            <person name="Dalin E."/>
            <person name="Tice H."/>
            <person name="Bruce D."/>
            <person name="Goodwin L."/>
            <person name="Pitluck S."/>
            <person name="Chertkov O."/>
            <person name="Larimer F.W."/>
            <person name="Land M.L."/>
            <person name="Hauser L."/>
            <person name="Brettin T.S."/>
            <person name="Detter J.C."/>
            <person name="Han S."/>
            <person name="de Vos W.M."/>
            <person name="Janssen P.H."/>
            <person name="Smidt H."/>
        </authorList>
    </citation>
    <scope>NUCLEOTIDE SEQUENCE [LARGE SCALE GENOMIC DNA]</scope>
    <source>
        <strain evidence="3 4">Ellin514</strain>
    </source>
</reference>
<dbReference type="Proteomes" id="UP000003688">
    <property type="component" value="Unassembled WGS sequence"/>
</dbReference>
<protein>
    <recommendedName>
        <fullName evidence="5">Lipoprotein</fullName>
    </recommendedName>
</protein>
<dbReference type="RefSeq" id="WP_007417577.1">
    <property type="nucleotide sequence ID" value="NZ_ABOX02000044.1"/>
</dbReference>
<evidence type="ECO:0000313" key="3">
    <source>
        <dbReference type="EMBL" id="EEF58397.1"/>
    </source>
</evidence>
<dbReference type="STRING" id="320771.Cflav_PD6140"/>
<evidence type="ECO:0008006" key="5">
    <source>
        <dbReference type="Google" id="ProtNLM"/>
    </source>
</evidence>